<dbReference type="KEGG" id="sclf:BB341_07640"/>
<accession>E2Q6L0</accession>
<evidence type="ECO:0000256" key="1">
    <source>
        <dbReference type="SAM" id="MobiDB-lite"/>
    </source>
</evidence>
<keyword evidence="3" id="KW-1185">Reference proteome</keyword>
<dbReference type="AlphaFoldDB" id="E2Q6L0"/>
<dbReference type="InterPro" id="IPR053789">
    <property type="entry name" value="TraA-like"/>
</dbReference>
<dbReference type="RefSeq" id="WP_003961843.1">
    <property type="nucleotide sequence ID" value="NZ_CM000913.1"/>
</dbReference>
<organism evidence="2 3">
    <name type="scientific">Streptomyces clavuligerus</name>
    <dbReference type="NCBI Taxonomy" id="1901"/>
    <lineage>
        <taxon>Bacteria</taxon>
        <taxon>Bacillati</taxon>
        <taxon>Actinomycetota</taxon>
        <taxon>Actinomycetes</taxon>
        <taxon>Kitasatosporales</taxon>
        <taxon>Streptomycetaceae</taxon>
        <taxon>Streptomyces</taxon>
    </lineage>
</organism>
<dbReference type="STRING" id="1901.BB341_07640"/>
<dbReference type="GeneID" id="93729293"/>
<dbReference type="EMBL" id="CM000913">
    <property type="protein sequence ID" value="EFG09309.1"/>
    <property type="molecule type" value="Genomic_DNA"/>
</dbReference>
<evidence type="ECO:0000313" key="3">
    <source>
        <dbReference type="Proteomes" id="UP000002357"/>
    </source>
</evidence>
<sequence length="176" mass="18733">MAMSTTSPGRGANGSQAKTNKSSSYTAFAPGFTVNVNTGSKTAVPTPAGGGGGAGAAHRDGHLPEPYFTSPADIRSYCNHLRALGIGLSFEVSMGAEILKATLETVPDPEGRPFGAKLRARKVARKMRKSADALKDAAVNAAACYAAFQQEFEEEINRVRHRARRPQGPRMDWARQ</sequence>
<proteinExistence type="predicted"/>
<dbReference type="NCBIfam" id="NF041213">
    <property type="entry name" value="plasmid_TraA"/>
    <property type="match status" value="1"/>
</dbReference>
<evidence type="ECO:0000313" key="2">
    <source>
        <dbReference type="EMBL" id="EFG09309.1"/>
    </source>
</evidence>
<name>E2Q6L0_STRCL</name>
<dbReference type="eggNOG" id="ENOG5033WKJ">
    <property type="taxonomic scope" value="Bacteria"/>
</dbReference>
<dbReference type="Proteomes" id="UP000002357">
    <property type="component" value="Chromosome"/>
</dbReference>
<gene>
    <name evidence="2" type="ORF">SCLAV_4235</name>
</gene>
<feature type="region of interest" description="Disordered" evidence="1">
    <location>
        <begin position="1"/>
        <end position="23"/>
    </location>
</feature>
<reference evidence="2 3" key="1">
    <citation type="journal article" date="2010" name="Genome Biol. Evol.">
        <title>The sequence of a 1.8-mb bacterial linear plasmid reveals a rich evolutionary reservoir of secondary metabolic pathways.</title>
        <authorList>
            <person name="Medema M.H."/>
            <person name="Trefzer A."/>
            <person name="Kovalchuk A."/>
            <person name="van den Berg M."/>
            <person name="Mueller U."/>
            <person name="Heijne W."/>
            <person name="Wu L."/>
            <person name="Alam M.T."/>
            <person name="Ronning C.M."/>
            <person name="Nierman W.C."/>
            <person name="Bovenberg R.A.L."/>
            <person name="Breitling R."/>
            <person name="Takano E."/>
        </authorList>
    </citation>
    <scope>NUCLEOTIDE SEQUENCE [LARGE SCALE GENOMIC DNA]</scope>
    <source>
        <strain evidence="3">ATCC 27064 / DSM 738 / JCM 4710 / NBRC 13307 / NCIMB 12785 / NRRL 3585 / VKM Ac-602</strain>
    </source>
</reference>
<protein>
    <submittedName>
        <fullName evidence="2">Putative sporulation-related protein</fullName>
    </submittedName>
</protein>